<comment type="caution">
    <text evidence="4">The sequence shown here is derived from an EMBL/GenBank/DDBJ whole genome shotgun (WGS) entry which is preliminary data.</text>
</comment>
<feature type="domain" description="VanZ-like" evidence="3">
    <location>
        <begin position="49"/>
        <end position="183"/>
    </location>
</feature>
<proteinExistence type="predicted"/>
<dbReference type="InterPro" id="IPR006976">
    <property type="entry name" value="VanZ-like"/>
</dbReference>
<evidence type="ECO:0000313" key="4">
    <source>
        <dbReference type="EMBL" id="MYM19210.1"/>
    </source>
</evidence>
<dbReference type="EMBL" id="WWEQ01000012">
    <property type="protein sequence ID" value="MYM19210.1"/>
    <property type="molecule type" value="Genomic_DNA"/>
</dbReference>
<evidence type="ECO:0000256" key="2">
    <source>
        <dbReference type="SAM" id="Phobius"/>
    </source>
</evidence>
<dbReference type="InterPro" id="IPR053150">
    <property type="entry name" value="Teicoplanin_resist-assoc"/>
</dbReference>
<feature type="transmembrane region" description="Helical" evidence="2">
    <location>
        <begin position="6"/>
        <end position="30"/>
    </location>
</feature>
<keyword evidence="5" id="KW-1185">Reference proteome</keyword>
<evidence type="ECO:0000256" key="1">
    <source>
        <dbReference type="SAM" id="MobiDB-lite"/>
    </source>
</evidence>
<feature type="transmembrane region" description="Helical" evidence="2">
    <location>
        <begin position="42"/>
        <end position="61"/>
    </location>
</feature>
<feature type="region of interest" description="Disordered" evidence="1">
    <location>
        <begin position="352"/>
        <end position="371"/>
    </location>
</feature>
<feature type="transmembrane region" description="Helical" evidence="2">
    <location>
        <begin position="133"/>
        <end position="156"/>
    </location>
</feature>
<feature type="transmembrane region" description="Helical" evidence="2">
    <location>
        <begin position="321"/>
        <end position="345"/>
    </location>
</feature>
<keyword evidence="2" id="KW-0472">Membrane</keyword>
<feature type="transmembrane region" description="Helical" evidence="2">
    <location>
        <begin position="295"/>
        <end position="315"/>
    </location>
</feature>
<keyword evidence="2" id="KW-1133">Transmembrane helix</keyword>
<protein>
    <submittedName>
        <fullName evidence="4">VanZ family protein</fullName>
    </submittedName>
</protein>
<feature type="transmembrane region" description="Helical" evidence="2">
    <location>
        <begin position="104"/>
        <end position="126"/>
    </location>
</feature>
<dbReference type="Proteomes" id="UP000469215">
    <property type="component" value="Unassembled WGS sequence"/>
</dbReference>
<feature type="transmembrane region" description="Helical" evidence="2">
    <location>
        <begin position="253"/>
        <end position="274"/>
    </location>
</feature>
<evidence type="ECO:0000259" key="3">
    <source>
        <dbReference type="Pfam" id="PF04892"/>
    </source>
</evidence>
<accession>A0A6N9H599</accession>
<organism evidence="4 5">
    <name type="scientific">Brevibacterium rongguiense</name>
    <dbReference type="NCBI Taxonomy" id="2695267"/>
    <lineage>
        <taxon>Bacteria</taxon>
        <taxon>Bacillati</taxon>
        <taxon>Actinomycetota</taxon>
        <taxon>Actinomycetes</taxon>
        <taxon>Micrococcales</taxon>
        <taxon>Brevibacteriaceae</taxon>
        <taxon>Brevibacterium</taxon>
    </lineage>
</organism>
<dbReference type="RefSeq" id="WP_160952647.1">
    <property type="nucleotide sequence ID" value="NZ_WWEQ01000012.1"/>
</dbReference>
<dbReference type="AlphaFoldDB" id="A0A6N9H599"/>
<name>A0A6N9H599_9MICO</name>
<evidence type="ECO:0000313" key="5">
    <source>
        <dbReference type="Proteomes" id="UP000469215"/>
    </source>
</evidence>
<reference evidence="4 5" key="1">
    <citation type="submission" date="2020-01" db="EMBL/GenBank/DDBJ databases">
        <authorList>
            <person name="Deng T."/>
        </authorList>
    </citation>
    <scope>NUCLEOTIDE SEQUENCE [LARGE SCALE GENOMIC DNA]</scope>
    <source>
        <strain evidence="4 5">5221</strain>
    </source>
</reference>
<feature type="transmembrane region" description="Helical" evidence="2">
    <location>
        <begin position="168"/>
        <end position="189"/>
    </location>
</feature>
<feature type="transmembrane region" description="Helical" evidence="2">
    <location>
        <begin position="209"/>
        <end position="233"/>
    </location>
</feature>
<gene>
    <name evidence="4" type="ORF">GSY69_04300</name>
</gene>
<dbReference type="Pfam" id="PF04892">
    <property type="entry name" value="VanZ"/>
    <property type="match status" value="1"/>
</dbReference>
<dbReference type="PANTHER" id="PTHR36834">
    <property type="entry name" value="MEMBRANE PROTEIN-RELATED"/>
    <property type="match status" value="1"/>
</dbReference>
<keyword evidence="2" id="KW-0812">Transmembrane</keyword>
<dbReference type="PANTHER" id="PTHR36834:SF1">
    <property type="entry name" value="INTEGRAL MEMBRANE PROTEIN"/>
    <property type="match status" value="1"/>
</dbReference>
<sequence length="371" mass="38408">MSPHVLSAVAAVALGAVAGVVLFVPIVAGLYHRQGGLSLGRLLLWGAALVYFWAIWTYTLLPLPAPDTVRCAGTNTHLGQFAGDLARAWAESGGGLRAFAANPLVLQLALNVLLFVPLGFFVRVLGGRGLLTAGALGLAISALVETTQLTGVWGLYDCAYRVFDVDDMLTNTSGALVGSLLALAVPRRLWGSNDAAPEVPRPVTRPRRLLGMFSDWLASTLILTALTVGLRLGAELLARADRGALALAHWPEAIALATTAGIWLATTLATGATPGDLTVRLAYRRPRMATPPARLLRFLCGSGGYLLILLAGQALPLPGAAAVFALVCIVLVLAPTGPGGLPALATGAALCDQRSPDRGPEAPAGPPQPHS</sequence>